<dbReference type="AlphaFoldDB" id="A0AA39UNK4"/>
<name>A0AA39UNK4_9AGAR</name>
<keyword evidence="2" id="KW-0472">Membrane</keyword>
<comment type="caution">
    <text evidence="3">The sequence shown here is derived from an EMBL/GenBank/DDBJ whole genome shotgun (WGS) entry which is preliminary data.</text>
</comment>
<protein>
    <submittedName>
        <fullName evidence="3">Uncharacterized protein</fullName>
    </submittedName>
</protein>
<dbReference type="Proteomes" id="UP001175227">
    <property type="component" value="Unassembled WGS sequence"/>
</dbReference>
<evidence type="ECO:0000256" key="1">
    <source>
        <dbReference type="SAM" id="MobiDB-lite"/>
    </source>
</evidence>
<keyword evidence="2" id="KW-0812">Transmembrane</keyword>
<organism evidence="3 4">
    <name type="scientific">Armillaria novae-zelandiae</name>
    <dbReference type="NCBI Taxonomy" id="153914"/>
    <lineage>
        <taxon>Eukaryota</taxon>
        <taxon>Fungi</taxon>
        <taxon>Dikarya</taxon>
        <taxon>Basidiomycota</taxon>
        <taxon>Agaricomycotina</taxon>
        <taxon>Agaricomycetes</taxon>
        <taxon>Agaricomycetidae</taxon>
        <taxon>Agaricales</taxon>
        <taxon>Marasmiineae</taxon>
        <taxon>Physalacriaceae</taxon>
        <taxon>Armillaria</taxon>
    </lineage>
</organism>
<evidence type="ECO:0000256" key="2">
    <source>
        <dbReference type="SAM" id="Phobius"/>
    </source>
</evidence>
<proteinExistence type="predicted"/>
<sequence length="169" mass="19502">MGIDIFSLDLDLAAEHSALLLLSVVLLLGIAAFLSVKRRTPSEDTKEKEKDKDKEREKEKERAPGEWTPKQFRYPDFPSCSLSLSEIKPIPYRPFRWGQYNVTMGIRNMPWEDWIELDDQFDTYHRIRERRIRAQGENVVRVLPAGPVVGSGAPAGKFFFSWVYTVEGL</sequence>
<accession>A0AA39UNK4</accession>
<feature type="transmembrane region" description="Helical" evidence="2">
    <location>
        <begin position="18"/>
        <end position="36"/>
    </location>
</feature>
<evidence type="ECO:0000313" key="4">
    <source>
        <dbReference type="Proteomes" id="UP001175227"/>
    </source>
</evidence>
<keyword evidence="4" id="KW-1185">Reference proteome</keyword>
<feature type="compositionally biased region" description="Basic and acidic residues" evidence="1">
    <location>
        <begin position="41"/>
        <end position="64"/>
    </location>
</feature>
<keyword evidence="2" id="KW-1133">Transmembrane helix</keyword>
<feature type="region of interest" description="Disordered" evidence="1">
    <location>
        <begin position="41"/>
        <end position="72"/>
    </location>
</feature>
<dbReference type="EMBL" id="JAUEPR010000001">
    <property type="protein sequence ID" value="KAK0490529.1"/>
    <property type="molecule type" value="Genomic_DNA"/>
</dbReference>
<reference evidence="3" key="1">
    <citation type="submission" date="2023-06" db="EMBL/GenBank/DDBJ databases">
        <authorList>
            <consortium name="Lawrence Berkeley National Laboratory"/>
            <person name="Ahrendt S."/>
            <person name="Sahu N."/>
            <person name="Indic B."/>
            <person name="Wong-Bajracharya J."/>
            <person name="Merenyi Z."/>
            <person name="Ke H.-M."/>
            <person name="Monk M."/>
            <person name="Kocsube S."/>
            <person name="Drula E."/>
            <person name="Lipzen A."/>
            <person name="Balint B."/>
            <person name="Henrissat B."/>
            <person name="Andreopoulos B."/>
            <person name="Martin F.M."/>
            <person name="Harder C.B."/>
            <person name="Rigling D."/>
            <person name="Ford K.L."/>
            <person name="Foster G.D."/>
            <person name="Pangilinan J."/>
            <person name="Papanicolaou A."/>
            <person name="Barry K."/>
            <person name="LaButti K."/>
            <person name="Viragh M."/>
            <person name="Koriabine M."/>
            <person name="Yan M."/>
            <person name="Riley R."/>
            <person name="Champramary S."/>
            <person name="Plett K.L."/>
            <person name="Tsai I.J."/>
            <person name="Slot J."/>
            <person name="Sipos G."/>
            <person name="Plett J."/>
            <person name="Nagy L.G."/>
            <person name="Grigoriev I.V."/>
        </authorList>
    </citation>
    <scope>NUCLEOTIDE SEQUENCE</scope>
    <source>
        <strain evidence="3">ICMP 16352</strain>
    </source>
</reference>
<evidence type="ECO:0000313" key="3">
    <source>
        <dbReference type="EMBL" id="KAK0490529.1"/>
    </source>
</evidence>
<gene>
    <name evidence="3" type="ORF">IW261DRAFT_18657</name>
</gene>